<gene>
    <name evidence="1" type="ORF">M9R32_13470</name>
</gene>
<evidence type="ECO:0008006" key="3">
    <source>
        <dbReference type="Google" id="ProtNLM"/>
    </source>
</evidence>
<dbReference type="RefSeq" id="WP_269927273.1">
    <property type="nucleotide sequence ID" value="NZ_JAMKBJ010000013.1"/>
</dbReference>
<protein>
    <recommendedName>
        <fullName evidence="3">DUF4825 domain-containing protein</fullName>
    </recommendedName>
</protein>
<proteinExistence type="predicted"/>
<keyword evidence="2" id="KW-1185">Reference proteome</keyword>
<sequence length="162" mass="18961">MKKWGFVFIVLVLGGIIIASWQEQIKTKYIVNNLESIQSVDLIRVQNSQTDKLLMEYTDKNASFSEMVNIYKYPYYELKGTEKKLVNKDPAFVIEFLQENSVQYKVNVYELNEEDKEIFKTSNYLYSPENVNDTYVFALEKYPHLVGVNEGLIQILNKALIH</sequence>
<organism evidence="1 2">
    <name type="scientific">Paenisporosarcina quisquiliarum</name>
    <dbReference type="NCBI Taxonomy" id="365346"/>
    <lineage>
        <taxon>Bacteria</taxon>
        <taxon>Bacillati</taxon>
        <taxon>Bacillota</taxon>
        <taxon>Bacilli</taxon>
        <taxon>Bacillales</taxon>
        <taxon>Caryophanaceae</taxon>
        <taxon>Paenisporosarcina</taxon>
    </lineage>
</organism>
<evidence type="ECO:0000313" key="1">
    <source>
        <dbReference type="EMBL" id="MCZ8538200.1"/>
    </source>
</evidence>
<dbReference type="AlphaFoldDB" id="A0A9X3RDW0"/>
<dbReference type="EMBL" id="JAMKBJ010000013">
    <property type="protein sequence ID" value="MCZ8538200.1"/>
    <property type="molecule type" value="Genomic_DNA"/>
</dbReference>
<comment type="caution">
    <text evidence="1">The sequence shown here is derived from an EMBL/GenBank/DDBJ whole genome shotgun (WGS) entry which is preliminary data.</text>
</comment>
<evidence type="ECO:0000313" key="2">
    <source>
        <dbReference type="Proteomes" id="UP001152173"/>
    </source>
</evidence>
<reference evidence="1" key="1">
    <citation type="submission" date="2022-05" db="EMBL/GenBank/DDBJ databases">
        <authorList>
            <person name="Colautti A."/>
            <person name="Iacumin L."/>
        </authorList>
    </citation>
    <scope>NUCLEOTIDE SEQUENCE</scope>
    <source>
        <strain evidence="1">SK 55</strain>
    </source>
</reference>
<dbReference type="Proteomes" id="UP001152173">
    <property type="component" value="Unassembled WGS sequence"/>
</dbReference>
<accession>A0A9X3RDW0</accession>
<name>A0A9X3RDW0_9BACL</name>